<organism evidence="4 5">
    <name type="scientific">Acer saccharum</name>
    <name type="common">Sugar maple</name>
    <dbReference type="NCBI Taxonomy" id="4024"/>
    <lineage>
        <taxon>Eukaryota</taxon>
        <taxon>Viridiplantae</taxon>
        <taxon>Streptophyta</taxon>
        <taxon>Embryophyta</taxon>
        <taxon>Tracheophyta</taxon>
        <taxon>Spermatophyta</taxon>
        <taxon>Magnoliopsida</taxon>
        <taxon>eudicotyledons</taxon>
        <taxon>Gunneridae</taxon>
        <taxon>Pentapetalae</taxon>
        <taxon>rosids</taxon>
        <taxon>malvids</taxon>
        <taxon>Sapindales</taxon>
        <taxon>Sapindaceae</taxon>
        <taxon>Hippocastanoideae</taxon>
        <taxon>Acereae</taxon>
        <taxon>Acer</taxon>
    </lineage>
</organism>
<evidence type="ECO:0000256" key="3">
    <source>
        <dbReference type="SAM" id="MobiDB-lite"/>
    </source>
</evidence>
<dbReference type="InterPro" id="IPR032675">
    <property type="entry name" value="LRR_dom_sf"/>
</dbReference>
<dbReference type="InterPro" id="IPR044974">
    <property type="entry name" value="Disease_R_plants"/>
</dbReference>
<keyword evidence="5" id="KW-1185">Reference proteome</keyword>
<name>A0AA39SX83_ACESA</name>
<accession>A0AA39SX83</accession>
<keyword evidence="2" id="KW-0677">Repeat</keyword>
<comment type="caution">
    <text evidence="4">The sequence shown here is derived from an EMBL/GenBank/DDBJ whole genome shotgun (WGS) entry which is preliminary data.</text>
</comment>
<dbReference type="PANTHER" id="PTHR11017:SF479">
    <property type="entry name" value="DISEASE RESISTANCE PROTEIN (TIR-NBS-LRR CLASS) FAMILY"/>
    <property type="match status" value="1"/>
</dbReference>
<evidence type="ECO:0000313" key="5">
    <source>
        <dbReference type="Proteomes" id="UP001168877"/>
    </source>
</evidence>
<evidence type="ECO:0000256" key="1">
    <source>
        <dbReference type="ARBA" id="ARBA00022614"/>
    </source>
</evidence>
<evidence type="ECO:0000313" key="4">
    <source>
        <dbReference type="EMBL" id="KAK0599033.1"/>
    </source>
</evidence>
<protein>
    <submittedName>
        <fullName evidence="4">Uncharacterized protein</fullName>
    </submittedName>
</protein>
<dbReference type="AlphaFoldDB" id="A0AA39SX83"/>
<dbReference type="Pfam" id="PF07725">
    <property type="entry name" value="LRR_3"/>
    <property type="match status" value="1"/>
</dbReference>
<dbReference type="SUPFAM" id="SSF52058">
    <property type="entry name" value="L domain-like"/>
    <property type="match status" value="1"/>
</dbReference>
<dbReference type="Proteomes" id="UP001168877">
    <property type="component" value="Unassembled WGS sequence"/>
</dbReference>
<feature type="region of interest" description="Disordered" evidence="3">
    <location>
        <begin position="1"/>
        <end position="20"/>
    </location>
</feature>
<dbReference type="GO" id="GO:0006952">
    <property type="term" value="P:defense response"/>
    <property type="evidence" value="ECO:0007669"/>
    <property type="project" value="InterPro"/>
</dbReference>
<evidence type="ECO:0000256" key="2">
    <source>
        <dbReference type="ARBA" id="ARBA00022737"/>
    </source>
</evidence>
<sequence>MGREIVDKESPNKPGKRSRLWRQEEVQNTLKYDEGTNAVQGIVLDLLNIKDMQLSPQAFKKMYSLRSLKFYDFGISFYFYGTYNSKVHFPNGLSDLFGNLRSLIWLGCPLTALPSNFNPKNLVELNLRRSNLERLWDGIMVYIF</sequence>
<proteinExistence type="predicted"/>
<gene>
    <name evidence="4" type="ORF">LWI29_001767</name>
</gene>
<keyword evidence="1" id="KW-0433">Leucine-rich repeat</keyword>
<dbReference type="EMBL" id="JAUESC010000003">
    <property type="protein sequence ID" value="KAK0599033.1"/>
    <property type="molecule type" value="Genomic_DNA"/>
</dbReference>
<reference evidence="4" key="1">
    <citation type="journal article" date="2022" name="Plant J.">
        <title>Strategies of tolerance reflected in two North American maple genomes.</title>
        <authorList>
            <person name="McEvoy S.L."/>
            <person name="Sezen U.U."/>
            <person name="Trouern-Trend A."/>
            <person name="McMahon S.M."/>
            <person name="Schaberg P.G."/>
            <person name="Yang J."/>
            <person name="Wegrzyn J.L."/>
            <person name="Swenson N.G."/>
        </authorList>
    </citation>
    <scope>NUCLEOTIDE SEQUENCE</scope>
    <source>
        <strain evidence="4">NS2018</strain>
    </source>
</reference>
<dbReference type="PANTHER" id="PTHR11017">
    <property type="entry name" value="LEUCINE-RICH REPEAT-CONTAINING PROTEIN"/>
    <property type="match status" value="1"/>
</dbReference>
<dbReference type="InterPro" id="IPR011713">
    <property type="entry name" value="Leu-rich_rpt_3"/>
</dbReference>
<reference evidence="4" key="2">
    <citation type="submission" date="2023-06" db="EMBL/GenBank/DDBJ databases">
        <authorList>
            <person name="Swenson N.G."/>
            <person name="Wegrzyn J.L."/>
            <person name="Mcevoy S.L."/>
        </authorList>
    </citation>
    <scope>NUCLEOTIDE SEQUENCE</scope>
    <source>
        <strain evidence="4">NS2018</strain>
        <tissue evidence="4">Leaf</tissue>
    </source>
</reference>
<dbReference type="Gene3D" id="3.80.10.10">
    <property type="entry name" value="Ribonuclease Inhibitor"/>
    <property type="match status" value="1"/>
</dbReference>
<feature type="compositionally biased region" description="Basic and acidic residues" evidence="3">
    <location>
        <begin position="1"/>
        <end position="11"/>
    </location>
</feature>